<name>A0A513PW90_9CAUD</name>
<protein>
    <submittedName>
        <fullName evidence="1">Uncharacterized protein</fullName>
    </submittedName>
</protein>
<dbReference type="EMBL" id="MK368614">
    <property type="protein sequence ID" value="QAU04212.1"/>
    <property type="molecule type" value="Genomic_DNA"/>
</dbReference>
<dbReference type="Proteomes" id="UP000320660">
    <property type="component" value="Segment"/>
</dbReference>
<evidence type="ECO:0000313" key="2">
    <source>
        <dbReference type="Proteomes" id="UP000320660"/>
    </source>
</evidence>
<sequence>MSKETQPNYSDLQKSLIENLKKNHEYNKATNVVVFDADKLEMPEGVTSDTIQNHVNYFNQLSGAVEVTNAEITRELHKENEEHFMTEGTLNLPGLTFNTQHNLRMEVGDDTLYGGSTTMTDFQHTEEASDWLAAQRESNESLARKLFS</sequence>
<dbReference type="GeneID" id="55613425"/>
<organism evidence="1 2">
    <name type="scientific">Vibrio phage 2 TSL-2019</name>
    <dbReference type="NCBI Taxonomy" id="2508172"/>
    <lineage>
        <taxon>Viruses</taxon>
        <taxon>Duplodnaviria</taxon>
        <taxon>Heunggongvirae</taxon>
        <taxon>Uroviricota</taxon>
        <taxon>Caudoviricetes</taxon>
        <taxon>Chimalliviridae</taxon>
        <taxon>Gorgonvirinae</taxon>
        <taxon>Aphroditevirus</taxon>
        <taxon>Aphroditevirus av2TSL2019</taxon>
    </lineage>
</organism>
<dbReference type="RefSeq" id="YP_009843159.1">
    <property type="nucleotide sequence ID" value="NC_048747.1"/>
</dbReference>
<accession>A0A513PW90</accession>
<proteinExistence type="predicted"/>
<dbReference type="KEGG" id="vg:55613425"/>
<reference evidence="1 2" key="1">
    <citation type="submission" date="2019-01" db="EMBL/GenBank/DDBJ databases">
        <authorList>
            <person name="Le T.S."/>
            <person name="Kurtboke I."/>
        </authorList>
    </citation>
    <scope>NUCLEOTIDE SEQUENCE [LARGE SCALE GENOMIC DNA]</scope>
</reference>
<keyword evidence="2" id="KW-1185">Reference proteome</keyword>
<evidence type="ECO:0000313" key="1">
    <source>
        <dbReference type="EMBL" id="QAU04212.1"/>
    </source>
</evidence>